<sequence>MTVLPFFQVDAFAERPLGGNPAAVMPLEQWLDDSTLQAIAAENNLSETAFTVPSEDPEADYHLRWFTPTTEVDLCGHATLASGHILLNQGAVRFRTRSGILRVERDGELLRLDLPASTVEPAEAAGLLDALGLEHGEIFRGRGGNGALIVLLESEAAVRAVAPDFPALKAWDSLVIVTASGLEQDVASRVFAVYHGIDEDPVTGSAHAALVPFWAGRLGRQSFGAHQVSARGGLLKCELRGDRVVLGGRCFTVIEGSFQL</sequence>
<organism evidence="4 5">
    <name type="scientific">Sphingomonas ginkgonis</name>
    <dbReference type="NCBI Taxonomy" id="2315330"/>
    <lineage>
        <taxon>Bacteria</taxon>
        <taxon>Pseudomonadati</taxon>
        <taxon>Pseudomonadota</taxon>
        <taxon>Alphaproteobacteria</taxon>
        <taxon>Sphingomonadales</taxon>
        <taxon>Sphingomonadaceae</taxon>
        <taxon>Sphingomonas</taxon>
    </lineage>
</organism>
<evidence type="ECO:0000256" key="2">
    <source>
        <dbReference type="ARBA" id="ARBA00023235"/>
    </source>
</evidence>
<dbReference type="OrthoDB" id="9788221at2"/>
<comment type="caution">
    <text evidence="4">The sequence shown here is derived from an EMBL/GenBank/DDBJ whole genome shotgun (WGS) entry which is preliminary data.</text>
</comment>
<feature type="active site" evidence="3">
    <location>
        <position position="47"/>
    </location>
</feature>
<keyword evidence="5" id="KW-1185">Reference proteome</keyword>
<dbReference type="GO" id="GO:0005737">
    <property type="term" value="C:cytoplasm"/>
    <property type="evidence" value="ECO:0007669"/>
    <property type="project" value="TreeGrafter"/>
</dbReference>
<name>A0A429VDF4_9SPHN</name>
<dbReference type="NCBIfam" id="TIGR00654">
    <property type="entry name" value="PhzF_family"/>
    <property type="match status" value="1"/>
</dbReference>
<gene>
    <name evidence="4" type="ORF">HMF7854_14785</name>
</gene>
<dbReference type="PANTHER" id="PTHR13774:SF17">
    <property type="entry name" value="PHENAZINE BIOSYNTHESIS-LIKE DOMAIN-CONTAINING PROTEIN"/>
    <property type="match status" value="1"/>
</dbReference>
<dbReference type="Gene3D" id="3.10.310.10">
    <property type="entry name" value="Diaminopimelate Epimerase, Chain A, domain 1"/>
    <property type="match status" value="2"/>
</dbReference>
<keyword evidence="2" id="KW-0413">Isomerase</keyword>
<dbReference type="Proteomes" id="UP000274661">
    <property type="component" value="Unassembled WGS sequence"/>
</dbReference>
<protein>
    <submittedName>
        <fullName evidence="4">PhzF family phenazine biosynthesis protein</fullName>
    </submittedName>
</protein>
<evidence type="ECO:0000256" key="1">
    <source>
        <dbReference type="ARBA" id="ARBA00008270"/>
    </source>
</evidence>
<dbReference type="InterPro" id="IPR003719">
    <property type="entry name" value="Phenazine_PhzF-like"/>
</dbReference>
<evidence type="ECO:0000256" key="3">
    <source>
        <dbReference type="PIRSR" id="PIRSR016184-1"/>
    </source>
</evidence>
<dbReference type="GO" id="GO:0016853">
    <property type="term" value="F:isomerase activity"/>
    <property type="evidence" value="ECO:0007669"/>
    <property type="project" value="UniProtKB-KW"/>
</dbReference>
<dbReference type="SUPFAM" id="SSF54506">
    <property type="entry name" value="Diaminopimelate epimerase-like"/>
    <property type="match status" value="1"/>
</dbReference>
<dbReference type="Pfam" id="PF02567">
    <property type="entry name" value="PhzC-PhzF"/>
    <property type="match status" value="1"/>
</dbReference>
<dbReference type="PANTHER" id="PTHR13774">
    <property type="entry name" value="PHENAZINE BIOSYNTHESIS PROTEIN"/>
    <property type="match status" value="1"/>
</dbReference>
<reference evidence="4 5" key="1">
    <citation type="submission" date="2018-12" db="EMBL/GenBank/DDBJ databases">
        <title>Sphingomonas sp. HMF7854 Genome sequencing and assembly.</title>
        <authorList>
            <person name="Cha I."/>
            <person name="Kang H."/>
            <person name="Kim H."/>
            <person name="Kang J."/>
            <person name="Joh K."/>
        </authorList>
    </citation>
    <scope>NUCLEOTIDE SEQUENCE [LARGE SCALE GENOMIC DNA]</scope>
    <source>
        <strain evidence="4 5">HMF7854</strain>
    </source>
</reference>
<proteinExistence type="inferred from homology"/>
<accession>A0A429VDF4</accession>
<evidence type="ECO:0000313" key="4">
    <source>
        <dbReference type="EMBL" id="RST31963.1"/>
    </source>
</evidence>
<dbReference type="AlphaFoldDB" id="A0A429VDF4"/>
<comment type="similarity">
    <text evidence="1">Belongs to the PhzF family.</text>
</comment>
<evidence type="ECO:0000313" key="5">
    <source>
        <dbReference type="Proteomes" id="UP000274661"/>
    </source>
</evidence>
<dbReference type="RefSeq" id="WP_126719903.1">
    <property type="nucleotide sequence ID" value="NZ_RWJF01000001.1"/>
</dbReference>
<dbReference type="EMBL" id="RWJF01000001">
    <property type="protein sequence ID" value="RST31963.1"/>
    <property type="molecule type" value="Genomic_DNA"/>
</dbReference>
<dbReference type="PIRSF" id="PIRSF016184">
    <property type="entry name" value="PhzC_PhzF"/>
    <property type="match status" value="1"/>
</dbReference>